<evidence type="ECO:0008006" key="3">
    <source>
        <dbReference type="Google" id="ProtNLM"/>
    </source>
</evidence>
<gene>
    <name evidence="1" type="ORF">JW984_11160</name>
</gene>
<proteinExistence type="predicted"/>
<dbReference type="EMBL" id="JAFGIX010000054">
    <property type="protein sequence ID" value="MBN1573743.1"/>
    <property type="molecule type" value="Genomic_DNA"/>
</dbReference>
<reference evidence="1" key="2">
    <citation type="submission" date="2021-01" db="EMBL/GenBank/DDBJ databases">
        <authorList>
            <person name="Hahn C.R."/>
            <person name="Youssef N.H."/>
            <person name="Elshahed M."/>
        </authorList>
    </citation>
    <scope>NUCLEOTIDE SEQUENCE</scope>
    <source>
        <strain evidence="1">Zod_Metabat.24</strain>
    </source>
</reference>
<sequence>MLSFLKTLFHRATPIKLNILIYEEDGEWVAHCLQMDIVTTNDSEDSVKEDIIDLIKFHIICAIENDNVGYIFKMAPPEEWEKYLQSQNQNCDVRKIAISLNKEDHRIKPIPLREVECCFA</sequence>
<dbReference type="AlphaFoldDB" id="A0A9D8KFX1"/>
<evidence type="ECO:0000313" key="1">
    <source>
        <dbReference type="EMBL" id="MBN1573743.1"/>
    </source>
</evidence>
<name>A0A9D8KFX1_9DELT</name>
<reference evidence="1" key="1">
    <citation type="journal article" date="2021" name="Environ. Microbiol.">
        <title>Genomic characterization of three novel Desulfobacterota classes expand the metabolic and phylogenetic diversity of the phylum.</title>
        <authorList>
            <person name="Murphy C.L."/>
            <person name="Biggerstaff J."/>
            <person name="Eichhorn A."/>
            <person name="Ewing E."/>
            <person name="Shahan R."/>
            <person name="Soriano D."/>
            <person name="Stewart S."/>
            <person name="VanMol K."/>
            <person name="Walker R."/>
            <person name="Walters P."/>
            <person name="Elshahed M.S."/>
            <person name="Youssef N.H."/>
        </authorList>
    </citation>
    <scope>NUCLEOTIDE SEQUENCE</scope>
    <source>
        <strain evidence="1">Zod_Metabat.24</strain>
    </source>
</reference>
<accession>A0A9D8KFX1</accession>
<organism evidence="1 2">
    <name type="scientific">Candidatus Zymogenus saltonus</name>
    <dbReference type="NCBI Taxonomy" id="2844893"/>
    <lineage>
        <taxon>Bacteria</taxon>
        <taxon>Deltaproteobacteria</taxon>
        <taxon>Candidatus Zymogenia</taxon>
        <taxon>Candidatus Zymogeniales</taxon>
        <taxon>Candidatus Zymogenaceae</taxon>
        <taxon>Candidatus Zymogenus</taxon>
    </lineage>
</organism>
<protein>
    <recommendedName>
        <fullName evidence="3">DUF1902 domain-containing protein</fullName>
    </recommendedName>
</protein>
<evidence type="ECO:0000313" key="2">
    <source>
        <dbReference type="Proteomes" id="UP000809273"/>
    </source>
</evidence>
<comment type="caution">
    <text evidence="1">The sequence shown here is derived from an EMBL/GenBank/DDBJ whole genome shotgun (WGS) entry which is preliminary data.</text>
</comment>
<dbReference type="Proteomes" id="UP000809273">
    <property type="component" value="Unassembled WGS sequence"/>
</dbReference>